<dbReference type="EMBL" id="HQ006027">
    <property type="protein sequence ID" value="ADV40317.1"/>
    <property type="molecule type" value="mRNA"/>
</dbReference>
<evidence type="ECO:0000256" key="1">
    <source>
        <dbReference type="SAM" id="Phobius"/>
    </source>
</evidence>
<evidence type="ECO:0000313" key="2">
    <source>
        <dbReference type="EMBL" id="ADV40317.1"/>
    </source>
</evidence>
<keyword evidence="1" id="KW-1133">Transmembrane helix</keyword>
<dbReference type="AlphaFoldDB" id="E7D1S3"/>
<organism evidence="2">
    <name type="scientific">Latrodectus hesperus</name>
    <name type="common">Western black widow spider</name>
    <dbReference type="NCBI Taxonomy" id="256737"/>
    <lineage>
        <taxon>Eukaryota</taxon>
        <taxon>Metazoa</taxon>
        <taxon>Ecdysozoa</taxon>
        <taxon>Arthropoda</taxon>
        <taxon>Chelicerata</taxon>
        <taxon>Arachnida</taxon>
        <taxon>Araneae</taxon>
        <taxon>Araneomorphae</taxon>
        <taxon>Entelegynae</taxon>
        <taxon>Araneoidea</taxon>
        <taxon>Theridiidae</taxon>
        <taxon>Latrodectus</taxon>
    </lineage>
</organism>
<reference evidence="2" key="2">
    <citation type="submission" date="2011-01" db="EMBL/GenBank/DDBJ databases">
        <title>Identification of Proteins Involved in Black Widow Spider Wrapping Silk Fibers.</title>
        <authorList>
            <person name="Nguyen A."/>
            <person name="Verduzco A."/>
            <person name="Vierra C."/>
        </authorList>
    </citation>
    <scope>NUCLEOTIDE SEQUENCE</scope>
</reference>
<dbReference type="EMBL" id="HQ006028">
    <property type="protein sequence ID" value="ADV40318.1"/>
    <property type="molecule type" value="mRNA"/>
</dbReference>
<proteinExistence type="evidence at transcript level"/>
<keyword evidence="1" id="KW-0812">Transmembrane</keyword>
<protein>
    <submittedName>
        <fullName evidence="2">Uncharacterized protein</fullName>
    </submittedName>
</protein>
<name>E7D1S3_LATHE</name>
<reference evidence="2" key="1">
    <citation type="submission" date="2010-07" db="EMBL/GenBank/DDBJ databases">
        <authorList>
            <person name="Waworundeng G."/>
            <person name="Nguyen A."/>
            <person name="Verduzco A."/>
            <person name="Vierra C."/>
        </authorList>
    </citation>
    <scope>NUCLEOTIDE SEQUENCE</scope>
</reference>
<keyword evidence="1" id="KW-0472">Membrane</keyword>
<feature type="transmembrane region" description="Helical" evidence="1">
    <location>
        <begin position="49"/>
        <end position="68"/>
    </location>
</feature>
<sequence>MFAKKRAKGDCTVNCIQSQFSFKQIKFYHFKSVRIFATTYNFSDVMQRIFILFILPIFFIFGNTQVIGSLEIIHCYFDKFFSAIKFYPRMIANFFMLMDI</sequence>
<accession>E7D1S3</accession>